<keyword evidence="2" id="KW-1185">Reference proteome</keyword>
<evidence type="ECO:0000313" key="2">
    <source>
        <dbReference type="Proteomes" id="UP001617427"/>
    </source>
</evidence>
<name>A0ABW8EXQ5_9BURK</name>
<evidence type="ECO:0000313" key="1">
    <source>
        <dbReference type="EMBL" id="MFJ3046241.1"/>
    </source>
</evidence>
<reference evidence="1 2" key="1">
    <citation type="submission" date="2024-10" db="EMBL/GenBank/DDBJ databases">
        <title>The Natural Products Discovery Center: Release of the First 8490 Sequenced Strains for Exploring Actinobacteria Biosynthetic Diversity.</title>
        <authorList>
            <person name="Kalkreuter E."/>
            <person name="Kautsar S.A."/>
            <person name="Yang D."/>
            <person name="Bader C.D."/>
            <person name="Teijaro C.N."/>
            <person name="Fluegel L."/>
            <person name="Davis C.M."/>
            <person name="Simpson J.R."/>
            <person name="Lauterbach L."/>
            <person name="Steele A.D."/>
            <person name="Gui C."/>
            <person name="Meng S."/>
            <person name="Li G."/>
            <person name="Viehrig K."/>
            <person name="Ye F."/>
            <person name="Su P."/>
            <person name="Kiefer A.F."/>
            <person name="Nichols A."/>
            <person name="Cepeda A.J."/>
            <person name="Yan W."/>
            <person name="Fan B."/>
            <person name="Jiang Y."/>
            <person name="Adhikari A."/>
            <person name="Zheng C.-J."/>
            <person name="Schuster L."/>
            <person name="Cowan T.M."/>
            <person name="Smanski M.J."/>
            <person name="Chevrette M.G."/>
            <person name="De Carvalho L.P.S."/>
            <person name="Shen B."/>
        </authorList>
    </citation>
    <scope>NUCLEOTIDE SEQUENCE [LARGE SCALE GENOMIC DNA]</scope>
    <source>
        <strain evidence="1 2">NPDC087045</strain>
    </source>
</reference>
<dbReference type="Proteomes" id="UP001617427">
    <property type="component" value="Unassembled WGS sequence"/>
</dbReference>
<dbReference type="EMBL" id="JBIUZV010000004">
    <property type="protein sequence ID" value="MFJ3046241.1"/>
    <property type="molecule type" value="Genomic_DNA"/>
</dbReference>
<sequence length="195" mass="21154">MTLDCAIALPAIRQDAKASAKRVFFITLPCLKKMPNNSARQVQIIPPQVNGVTALPFRSSLRIQNGCLADIVPMPFRLLAGFSAVFPDQAMRWHHVCGRGRGMHCGTNARTQGRSGLAGKCGRGMARGGVPAQVQLPGAAGTWLFFLDNSDCCRLPTQRHFVDNDFFYLQQLGALHALNLTLCTKTGEAPTACEN</sequence>
<gene>
    <name evidence="1" type="ORF">ACIPEN_10440</name>
</gene>
<protein>
    <submittedName>
        <fullName evidence="1">Uncharacterized protein</fullName>
    </submittedName>
</protein>
<dbReference type="RefSeq" id="WP_402700296.1">
    <property type="nucleotide sequence ID" value="NZ_JBIUZV010000004.1"/>
</dbReference>
<comment type="caution">
    <text evidence="1">The sequence shown here is derived from an EMBL/GenBank/DDBJ whole genome shotgun (WGS) entry which is preliminary data.</text>
</comment>
<accession>A0ABW8EXQ5</accession>
<proteinExistence type="predicted"/>
<organism evidence="1 2">
    <name type="scientific">Herbaspirillum chlorophenolicum</name>
    <dbReference type="NCBI Taxonomy" id="211589"/>
    <lineage>
        <taxon>Bacteria</taxon>
        <taxon>Pseudomonadati</taxon>
        <taxon>Pseudomonadota</taxon>
        <taxon>Betaproteobacteria</taxon>
        <taxon>Burkholderiales</taxon>
        <taxon>Oxalobacteraceae</taxon>
        <taxon>Herbaspirillum</taxon>
    </lineage>
</organism>